<dbReference type="GO" id="GO:0005886">
    <property type="term" value="C:plasma membrane"/>
    <property type="evidence" value="ECO:0007669"/>
    <property type="project" value="TreeGrafter"/>
</dbReference>
<comment type="subcellular location">
    <subcellularLocation>
        <location evidence="1">Membrane</location>
        <topology evidence="1">Multi-pass membrane protein</topology>
    </subcellularLocation>
</comment>
<sequence>MQSRIRTMDLPKLPSTPTFGESASPVTTVVCTLWKHQGTVILRRQVFTTISVDRKQKQSSWAKPSKQGCTSPILTCKSIKLADTVYYTGPLFEERRLRCTMAYVNRLVLVVWCVKLRAYKWGMISRYNANAAVNDTTGRRIVGSTSTNGHEGMEKFKAQTHGKIRPENMVYTEIECTNWCCCLEEGCPSLRTTMTHKTNNCRTPNQLSCVAINQITLPGAYARACRRKLFTADASPRSPSRLFTHCHLRNLLMSSGYMMSYNSVAATNIDQSAITHRSQCNETAVSISAHKIGNVSERLLEAEESLVDMEHADVVLIFKEEEKVQLFLSELPKSSRPLCCGIGLIVVGSIAEVQLKTYLTSEDAQLTAFVIFIIAFGCFLTVVGSFGFCGACKKNVCCLTMYIIFLVVFILGGVAAGIAGFVLKDHVKEYVDKLLTQTYKTYTEEVSRKLIDLIQKDLKCCGPDGNWPQGLGQMPASCLDSSGLQYGQGCSAALDSFIEKNILAVALCVFLFALLQILALVFAVCVCKAIQRGEDA</sequence>
<keyword evidence="3 6" id="KW-1133">Transmembrane helix</keyword>
<name>G7YB65_CLOSI</name>
<evidence type="ECO:0000256" key="4">
    <source>
        <dbReference type="ARBA" id="ARBA00023136"/>
    </source>
</evidence>
<dbReference type="AlphaFoldDB" id="G7YB65"/>
<dbReference type="InterPro" id="IPR018499">
    <property type="entry name" value="Tetraspanin/Peripherin"/>
</dbReference>
<dbReference type="InterPro" id="IPR008952">
    <property type="entry name" value="Tetraspanin_EC2_sf"/>
</dbReference>
<evidence type="ECO:0000256" key="5">
    <source>
        <dbReference type="SAM" id="MobiDB-lite"/>
    </source>
</evidence>
<dbReference type="Proteomes" id="UP000008909">
    <property type="component" value="Unassembled WGS sequence"/>
</dbReference>
<feature type="transmembrane region" description="Helical" evidence="6">
    <location>
        <begin position="401"/>
        <end position="423"/>
    </location>
</feature>
<evidence type="ECO:0000313" key="7">
    <source>
        <dbReference type="EMBL" id="GAA50199.1"/>
    </source>
</evidence>
<keyword evidence="4 6" id="KW-0472">Membrane</keyword>
<organism evidence="7 8">
    <name type="scientific">Clonorchis sinensis</name>
    <name type="common">Chinese liver fluke</name>
    <dbReference type="NCBI Taxonomy" id="79923"/>
    <lineage>
        <taxon>Eukaryota</taxon>
        <taxon>Metazoa</taxon>
        <taxon>Spiralia</taxon>
        <taxon>Lophotrochozoa</taxon>
        <taxon>Platyhelminthes</taxon>
        <taxon>Trematoda</taxon>
        <taxon>Digenea</taxon>
        <taxon>Opisthorchiida</taxon>
        <taxon>Opisthorchiata</taxon>
        <taxon>Opisthorchiidae</taxon>
        <taxon>Clonorchis</taxon>
    </lineage>
</organism>
<keyword evidence="2 6" id="KW-0812">Transmembrane</keyword>
<evidence type="ECO:0000256" key="6">
    <source>
        <dbReference type="SAM" id="Phobius"/>
    </source>
</evidence>
<keyword evidence="8" id="KW-1185">Reference proteome</keyword>
<reference evidence="7" key="1">
    <citation type="journal article" date="2011" name="Genome Biol.">
        <title>The draft genome of the carcinogenic human liver fluke Clonorchis sinensis.</title>
        <authorList>
            <person name="Wang X."/>
            <person name="Chen W."/>
            <person name="Huang Y."/>
            <person name="Sun J."/>
            <person name="Men J."/>
            <person name="Liu H."/>
            <person name="Luo F."/>
            <person name="Guo L."/>
            <person name="Lv X."/>
            <person name="Deng C."/>
            <person name="Zhou C."/>
            <person name="Fan Y."/>
            <person name="Li X."/>
            <person name="Huang L."/>
            <person name="Hu Y."/>
            <person name="Liang C."/>
            <person name="Hu X."/>
            <person name="Xu J."/>
            <person name="Yu X."/>
        </authorList>
    </citation>
    <scope>NUCLEOTIDE SEQUENCE [LARGE SCALE GENOMIC DNA]</scope>
    <source>
        <strain evidence="7">Henan</strain>
    </source>
</reference>
<proteinExistence type="predicted"/>
<evidence type="ECO:0000256" key="1">
    <source>
        <dbReference type="ARBA" id="ARBA00004141"/>
    </source>
</evidence>
<gene>
    <name evidence="7" type="ORF">CLF_104223</name>
</gene>
<dbReference type="EMBL" id="DF143021">
    <property type="protein sequence ID" value="GAA50199.1"/>
    <property type="molecule type" value="Genomic_DNA"/>
</dbReference>
<dbReference type="PANTHER" id="PTHR19282">
    <property type="entry name" value="TETRASPANIN"/>
    <property type="match status" value="1"/>
</dbReference>
<dbReference type="PANTHER" id="PTHR19282:SF544">
    <property type="entry name" value="TETRASPANIN"/>
    <property type="match status" value="1"/>
</dbReference>
<dbReference type="Gene3D" id="1.10.1450.10">
    <property type="entry name" value="Tetraspanin"/>
    <property type="match status" value="1"/>
</dbReference>
<evidence type="ECO:0000256" key="2">
    <source>
        <dbReference type="ARBA" id="ARBA00022692"/>
    </source>
</evidence>
<protein>
    <submittedName>
        <fullName evidence="7">CD63 antigen</fullName>
    </submittedName>
</protein>
<feature type="transmembrane region" description="Helical" evidence="6">
    <location>
        <begin position="502"/>
        <end position="527"/>
    </location>
</feature>
<evidence type="ECO:0000256" key="3">
    <source>
        <dbReference type="ARBA" id="ARBA00022989"/>
    </source>
</evidence>
<evidence type="ECO:0000313" key="8">
    <source>
        <dbReference type="Proteomes" id="UP000008909"/>
    </source>
</evidence>
<feature type="transmembrane region" description="Helical" evidence="6">
    <location>
        <begin position="367"/>
        <end position="389"/>
    </location>
</feature>
<dbReference type="PRINTS" id="PR00259">
    <property type="entry name" value="TMFOUR"/>
</dbReference>
<dbReference type="SUPFAM" id="SSF48652">
    <property type="entry name" value="Tetraspanin"/>
    <property type="match status" value="1"/>
</dbReference>
<feature type="region of interest" description="Disordered" evidence="5">
    <location>
        <begin position="1"/>
        <end position="20"/>
    </location>
</feature>
<dbReference type="Pfam" id="PF00335">
    <property type="entry name" value="Tetraspanin"/>
    <property type="match status" value="1"/>
</dbReference>
<reference key="2">
    <citation type="submission" date="2011-10" db="EMBL/GenBank/DDBJ databases">
        <title>The genome and transcriptome sequence of Clonorchis sinensis provide insights into the carcinogenic liver fluke.</title>
        <authorList>
            <person name="Wang X."/>
            <person name="Huang Y."/>
            <person name="Chen W."/>
            <person name="Liu H."/>
            <person name="Guo L."/>
            <person name="Chen Y."/>
            <person name="Luo F."/>
            <person name="Zhou W."/>
            <person name="Sun J."/>
            <person name="Mao Q."/>
            <person name="Liang P."/>
            <person name="Zhou C."/>
            <person name="Tian Y."/>
            <person name="Men J."/>
            <person name="Lv X."/>
            <person name="Huang L."/>
            <person name="Zhou J."/>
            <person name="Hu Y."/>
            <person name="Li R."/>
            <person name="Zhang F."/>
            <person name="Lei H."/>
            <person name="Li X."/>
            <person name="Hu X."/>
            <person name="Liang C."/>
            <person name="Xu J."/>
            <person name="Wu Z."/>
            <person name="Yu X."/>
        </authorList>
    </citation>
    <scope>NUCLEOTIDE SEQUENCE</scope>
    <source>
        <strain>Henan</strain>
    </source>
</reference>
<accession>G7YB65</accession>